<name>A0A9W7DDB5_AMBMO</name>
<evidence type="ECO:0000313" key="1">
    <source>
        <dbReference type="EMBL" id="GMG20864.1"/>
    </source>
</evidence>
<reference evidence="1" key="1">
    <citation type="submission" date="2023-04" db="EMBL/GenBank/DDBJ databases">
        <title>Ambrosiozyma monospora NBRC 1965.</title>
        <authorList>
            <person name="Ichikawa N."/>
            <person name="Sato H."/>
            <person name="Tonouchi N."/>
        </authorList>
    </citation>
    <scope>NUCLEOTIDE SEQUENCE</scope>
    <source>
        <strain evidence="1">NBRC 1965</strain>
    </source>
</reference>
<dbReference type="AlphaFoldDB" id="A0A9W7DDB5"/>
<dbReference type="Proteomes" id="UP001165063">
    <property type="component" value="Unassembled WGS sequence"/>
</dbReference>
<proteinExistence type="predicted"/>
<comment type="caution">
    <text evidence="1">The sequence shown here is derived from an EMBL/GenBank/DDBJ whole genome shotgun (WGS) entry which is preliminary data.</text>
</comment>
<keyword evidence="2" id="KW-1185">Reference proteome</keyword>
<protein>
    <submittedName>
        <fullName evidence="1">Unnamed protein product</fullName>
    </submittedName>
</protein>
<sequence>MTTSSWTPLSSFLVARVTKPFLPMKLINEHENTSSSVSVNTVNTNITTGSSHNPNPLSKHYRNIFPGDLVYLFETKESASGKWARGYLLSQPNPSDFSQATVNMEKLPEHRMSISIVPFSHLQLDRELPITSTDDDYQSVTANAILDDNYIDFTDDLSLDSSSVTKKTKRPAMPVNDIATSTQSLQEEIDLALKSLSVHMFTL</sequence>
<organism evidence="1 2">
    <name type="scientific">Ambrosiozyma monospora</name>
    <name type="common">Yeast</name>
    <name type="synonym">Endomycopsis monosporus</name>
    <dbReference type="NCBI Taxonomy" id="43982"/>
    <lineage>
        <taxon>Eukaryota</taxon>
        <taxon>Fungi</taxon>
        <taxon>Dikarya</taxon>
        <taxon>Ascomycota</taxon>
        <taxon>Saccharomycotina</taxon>
        <taxon>Pichiomycetes</taxon>
        <taxon>Pichiales</taxon>
        <taxon>Pichiaceae</taxon>
        <taxon>Ambrosiozyma</taxon>
    </lineage>
</organism>
<accession>A0A9W7DDB5</accession>
<evidence type="ECO:0000313" key="2">
    <source>
        <dbReference type="Proteomes" id="UP001165063"/>
    </source>
</evidence>
<gene>
    <name evidence="1" type="ORF">Amon01_000155200</name>
</gene>
<dbReference type="EMBL" id="BSXU01000487">
    <property type="protein sequence ID" value="GMG20864.1"/>
    <property type="molecule type" value="Genomic_DNA"/>
</dbReference>